<dbReference type="Pfam" id="PF22230">
    <property type="entry name" value="Csx1_CARF"/>
    <property type="match status" value="1"/>
</dbReference>
<dbReference type="OrthoDB" id="2080251at2"/>
<dbReference type="Proteomes" id="UP000000272">
    <property type="component" value="Chromosome"/>
</dbReference>
<dbReference type="NCBIfam" id="TIGR01897">
    <property type="entry name" value="cas_MJ1666"/>
    <property type="match status" value="1"/>
</dbReference>
<dbReference type="InterPro" id="IPR019016">
    <property type="entry name" value="Csx1-like_HEPN"/>
</dbReference>
<feature type="domain" description="CRISPR system endoribonuclease Csx1-like HEPN" evidence="1">
    <location>
        <begin position="357"/>
        <end position="429"/>
    </location>
</feature>
<dbReference type="KEGG" id="toc:Toce_0530"/>
<sequence>MNSLIYQIGRLDRNIIKKQKFTIEGKTRSKQLSSFALKEHLKENGEQAKVILVYPVSLPFNRTLENANFGDFSRSLKAVLRNPKEEYLSNPKNFFSNMPYSSEVDDFIVIHSIGEYAGINFQGKFNDIVFEIALDMIERYNEEIERIYVDISSGLNIYVSALLEAVRFFSIWATLKNWLPEAKRPEIWITFSDPILDNEAAEYQLHREKLEFKAFFASPINKEDINNVAKKIYEDDRSKKRKLSSLLENFLVIFSAIKNNIPLAVYLFGYEDGEVIDETSRTLIEDMKKKLYDSYAASPNLDKNTYSKGLLSLAFYSGIAEVFWHYQIKNHDEDDGIDLDELKRIFDDLYSLFSLKPNNVFLGNEISNTKRIMGKINIEDSTWHLLIKFHNKEYEGRTPDKRNFFAHSGLEGLVTEMKKEKDKFFVRYTREYTDKSGNKKSVKNLIREWLKEEA</sequence>
<keyword evidence="4" id="KW-1185">Reference proteome</keyword>
<gene>
    <name evidence="3" type="ordered locus">Toce_0530</name>
</gene>
<dbReference type="InterPro" id="IPR053857">
    <property type="entry name" value="Csx1_CARF"/>
</dbReference>
<evidence type="ECO:0000313" key="3">
    <source>
        <dbReference type="EMBL" id="ADL07305.1"/>
    </source>
</evidence>
<reference evidence="3 4" key="1">
    <citation type="journal article" date="2010" name="Stand. Genomic Sci.">
        <title>Complete genome sequence of Thermosediminibacter oceani type strain (JW/IW-1228P).</title>
        <authorList>
            <person name="Pitluck S."/>
            <person name="Yasawong M."/>
            <person name="Munk C."/>
            <person name="Nolan M."/>
            <person name="Lapidus A."/>
            <person name="Lucas S."/>
            <person name="Glavina Del Rio T."/>
            <person name="Tice H."/>
            <person name="Cheng J.F."/>
            <person name="Bruce D."/>
            <person name="Detter C."/>
            <person name="Tapia R."/>
            <person name="Han C."/>
            <person name="Goodwin L."/>
            <person name="Liolios K."/>
            <person name="Ivanova N."/>
            <person name="Mavromatis K."/>
            <person name="Mikhailova N."/>
            <person name="Pati A."/>
            <person name="Chen A."/>
            <person name="Palaniappan K."/>
            <person name="Land M."/>
            <person name="Hauser L."/>
            <person name="Chang Y.J."/>
            <person name="Jeffries C.D."/>
            <person name="Rohde M."/>
            <person name="Spring S."/>
            <person name="Sikorski J."/>
            <person name="Goker M."/>
            <person name="Woyke T."/>
            <person name="Bristow J."/>
            <person name="Eisen J.A."/>
            <person name="Markowitz V."/>
            <person name="Hugenholtz P."/>
            <person name="Kyrpides N.C."/>
            <person name="Klenk H.P."/>
        </authorList>
    </citation>
    <scope>NUCLEOTIDE SEQUENCE [LARGE SCALE GENOMIC DNA]</scope>
    <source>
        <strain evidence="4">ATCC BAA-1034 / DSM 16646 / JW/IW-1228P</strain>
    </source>
</reference>
<dbReference type="HOGENOM" id="CLU_045946_0_0_9"/>
<protein>
    <submittedName>
        <fullName evidence="3">CRISPR-associated protein, MJ1666 family</fullName>
    </submittedName>
</protein>
<accession>D9S1M8</accession>
<name>D9S1M8_THEOJ</name>
<dbReference type="InterPro" id="IPR010171">
    <property type="entry name" value="CRISPR_Csx1"/>
</dbReference>
<dbReference type="Pfam" id="PF09455">
    <property type="entry name" value="Csx1_HEPN"/>
    <property type="match status" value="1"/>
</dbReference>
<dbReference type="RefSeq" id="WP_013275354.1">
    <property type="nucleotide sequence ID" value="NC_014377.1"/>
</dbReference>
<feature type="domain" description="CRISPR system endoribonuclease Csx1 CARF" evidence="2">
    <location>
        <begin position="18"/>
        <end position="194"/>
    </location>
</feature>
<dbReference type="STRING" id="555079.Toce_0530"/>
<dbReference type="eggNOG" id="COG1517">
    <property type="taxonomic scope" value="Bacteria"/>
</dbReference>
<evidence type="ECO:0000259" key="1">
    <source>
        <dbReference type="Pfam" id="PF09455"/>
    </source>
</evidence>
<dbReference type="SUPFAM" id="SSF160980">
    <property type="entry name" value="SSO1389-like"/>
    <property type="match status" value="1"/>
</dbReference>
<evidence type="ECO:0000313" key="4">
    <source>
        <dbReference type="Proteomes" id="UP000000272"/>
    </source>
</evidence>
<evidence type="ECO:0000259" key="2">
    <source>
        <dbReference type="Pfam" id="PF22230"/>
    </source>
</evidence>
<proteinExistence type="predicted"/>
<dbReference type="Gene3D" id="1.10.3740.10">
    <property type="entry name" value="SSO1389-like domains"/>
    <property type="match status" value="1"/>
</dbReference>
<organism evidence="3 4">
    <name type="scientific">Thermosediminibacter oceani (strain ATCC BAA-1034 / DSM 16646 / JW/IW-1228P)</name>
    <dbReference type="NCBI Taxonomy" id="555079"/>
    <lineage>
        <taxon>Bacteria</taxon>
        <taxon>Bacillati</taxon>
        <taxon>Bacillota</taxon>
        <taxon>Clostridia</taxon>
        <taxon>Thermosediminibacterales</taxon>
        <taxon>Thermosediminibacteraceae</taxon>
        <taxon>Thermosediminibacter</taxon>
    </lineage>
</organism>
<dbReference type="AlphaFoldDB" id="D9S1M8"/>
<dbReference type="InterPro" id="IPR027419">
    <property type="entry name" value="CRISPR-assoc_Csx1_C"/>
</dbReference>
<dbReference type="EMBL" id="CP002131">
    <property type="protein sequence ID" value="ADL07305.1"/>
    <property type="molecule type" value="Genomic_DNA"/>
</dbReference>